<dbReference type="Proteomes" id="UP000004474">
    <property type="component" value="Unassembled WGS sequence"/>
</dbReference>
<feature type="compositionally biased region" description="Basic and acidic residues" evidence="1">
    <location>
        <begin position="336"/>
        <end position="347"/>
    </location>
</feature>
<dbReference type="eggNOG" id="ENOG5031U1J">
    <property type="taxonomic scope" value="Bacteria"/>
</dbReference>
<gene>
    <name evidence="3" type="ORF">B277_12020</name>
    <name evidence="4" type="ORF">CWN80_14695</name>
</gene>
<accession>K1EN61</accession>
<dbReference type="Proteomes" id="UP000288711">
    <property type="component" value="Unassembled WGS sequence"/>
</dbReference>
<organism evidence="3 5">
    <name type="scientific">Janibacter hoylei PVAS-1</name>
    <dbReference type="NCBI Taxonomy" id="1210046"/>
    <lineage>
        <taxon>Bacteria</taxon>
        <taxon>Bacillati</taxon>
        <taxon>Actinomycetota</taxon>
        <taxon>Actinomycetes</taxon>
        <taxon>Micrococcales</taxon>
        <taxon>Intrasporangiaceae</taxon>
        <taxon>Janibacter</taxon>
    </lineage>
</organism>
<evidence type="ECO:0000313" key="4">
    <source>
        <dbReference type="EMBL" id="RWU81573.1"/>
    </source>
</evidence>
<keyword evidence="2" id="KW-1133">Transmembrane helix</keyword>
<dbReference type="EMBL" id="ALWX01000051">
    <property type="protein sequence ID" value="EKA60698.1"/>
    <property type="molecule type" value="Genomic_DNA"/>
</dbReference>
<dbReference type="RefSeq" id="WP_007928408.1">
    <property type="nucleotide sequence ID" value="NZ_ALWX01000051.1"/>
</dbReference>
<keyword evidence="2" id="KW-0812">Transmembrane</keyword>
<reference evidence="3 5" key="2">
    <citation type="journal article" date="2012" name="J. Bacteriol.">
        <title>Genome Sequence of Janibacter hoylei MTCC8307, Isolated from the Stratospheric Air.</title>
        <authorList>
            <person name="Pawar S.P."/>
            <person name="Dhotre D.P."/>
            <person name="Shetty S.A."/>
            <person name="Chowdhury S.P."/>
            <person name="Chaudhari B.L."/>
            <person name="Shouche Y.S."/>
        </authorList>
    </citation>
    <scope>NUCLEOTIDE SEQUENCE [LARGE SCALE GENOMIC DNA]</scope>
    <source>
        <strain evidence="3 5">PVAS-1</strain>
    </source>
</reference>
<feature type="transmembrane region" description="Helical" evidence="2">
    <location>
        <begin position="285"/>
        <end position="308"/>
    </location>
</feature>
<dbReference type="EMBL" id="PIPF01000014">
    <property type="protein sequence ID" value="RWU81573.1"/>
    <property type="molecule type" value="Genomic_DNA"/>
</dbReference>
<keyword evidence="6" id="KW-1185">Reference proteome</keyword>
<evidence type="ECO:0000313" key="5">
    <source>
        <dbReference type="Proteomes" id="UP000004474"/>
    </source>
</evidence>
<dbReference type="Pfam" id="PF11271">
    <property type="entry name" value="PorA"/>
    <property type="match status" value="1"/>
</dbReference>
<name>K1EN61_9MICO</name>
<dbReference type="InterPro" id="IPR021424">
    <property type="entry name" value="PorA"/>
</dbReference>
<keyword evidence="2" id="KW-0472">Membrane</keyword>
<dbReference type="AlphaFoldDB" id="K1EN61"/>
<evidence type="ECO:0000256" key="1">
    <source>
        <dbReference type="SAM" id="MobiDB-lite"/>
    </source>
</evidence>
<feature type="region of interest" description="Disordered" evidence="1">
    <location>
        <begin position="316"/>
        <end position="347"/>
    </location>
</feature>
<reference evidence="4" key="3">
    <citation type="submission" date="2017-11" db="EMBL/GenBank/DDBJ databases">
        <authorList>
            <person name="Seuylemezian A."/>
            <person name="Cooper K."/>
            <person name="Vaishampayan P."/>
        </authorList>
    </citation>
    <scope>NUCLEOTIDE SEQUENCE</scope>
    <source>
        <strain evidence="4">PVAS-1</strain>
    </source>
</reference>
<dbReference type="OrthoDB" id="153031at2"/>
<dbReference type="STRING" id="1210046.B277_12020"/>
<evidence type="ECO:0000256" key="2">
    <source>
        <dbReference type="SAM" id="Phobius"/>
    </source>
</evidence>
<feature type="transmembrane region" description="Helical" evidence="2">
    <location>
        <begin position="5"/>
        <end position="28"/>
    </location>
</feature>
<evidence type="ECO:0000313" key="3">
    <source>
        <dbReference type="EMBL" id="EKA60698.1"/>
    </source>
</evidence>
<comment type="caution">
    <text evidence="3">The sequence shown here is derived from an EMBL/GenBank/DDBJ whole genome shotgun (WGS) entry which is preliminary data.</text>
</comment>
<protein>
    <submittedName>
        <fullName evidence="4">DUF3068 domain-containing protein</fullName>
    </submittedName>
</protein>
<sequence>MRKYLLPAIIMAVGAFILTMGLLFRFYAYPKLAVVPNDQNTTQIVQDPDAKFFDADNVKPGQGELTTTARIIGDPDAAEQASEESGRDVAVWNSGQVSDNNGDNIPMDGSTEVYVFDRHTGEAINCCGESKNGEEVKRDGLLVKFPFDTQPTDEYSWWDSTVGKSFPVKYEGEEDLQGMKTYKFTQEVPETKYAQRELPGNLFGGADDSGAVNADRYYSNKRTFWVEPVTGVVLDRVEEQKQEFRYNGKTLNALETTSRFTPETVDKNVEEYSSKSTLLNMVHTALPIVFTILGLLLLLGGLLLSLVIGRRGRGEPAPAYVDDREDPVFGSAAPDAETRPRRDLHGH</sequence>
<proteinExistence type="predicted"/>
<evidence type="ECO:0000313" key="6">
    <source>
        <dbReference type="Proteomes" id="UP000288711"/>
    </source>
</evidence>
<reference evidence="4 6" key="1">
    <citation type="journal article" date="2009" name="Int. J. Syst. Evol. Microbiol.">
        <title>Janibacter hoylei sp. nov., Bacillus isronensis sp. nov. and Bacillus aryabhattai sp. nov., isolated from cryotubes used for collecting air from the upper atmosphere.</title>
        <authorList>
            <person name="Shivaji S."/>
            <person name="Chaturvedi P."/>
            <person name="Begum Z."/>
            <person name="Pindi P.K."/>
            <person name="Manorama R."/>
            <person name="Padmanaban D.A."/>
            <person name="Shouche Y.S."/>
            <person name="Pawar S."/>
            <person name="Vaishampayan P."/>
            <person name="Dutt C.B."/>
            <person name="Datta G.N."/>
            <person name="Manchanda R.K."/>
            <person name="Rao U.R."/>
            <person name="Bhargava P.M."/>
            <person name="Narlikar J.V."/>
        </authorList>
    </citation>
    <scope>NUCLEOTIDE SEQUENCE [LARGE SCALE GENOMIC DNA]</scope>
    <source>
        <strain evidence="4 6">PVAS-1</strain>
    </source>
</reference>
<dbReference type="PATRIC" id="fig|1210046.3.peg.2310"/>